<gene>
    <name evidence="1" type="ORF">SAMN05444583_10896</name>
</gene>
<proteinExistence type="predicted"/>
<evidence type="ECO:0000313" key="1">
    <source>
        <dbReference type="EMBL" id="SEL36699.1"/>
    </source>
</evidence>
<name>A0A1H7PM68_9NOCA</name>
<dbReference type="AlphaFoldDB" id="A0A1H7PM68"/>
<protein>
    <submittedName>
        <fullName evidence="1">Uncharacterized protein</fullName>
    </submittedName>
</protein>
<accession>A0A1H7PM68</accession>
<dbReference type="RefSeq" id="WP_072751897.1">
    <property type="nucleotide sequence ID" value="NZ_FOAW01000008.1"/>
</dbReference>
<dbReference type="Proteomes" id="UP000198677">
    <property type="component" value="Unassembled WGS sequence"/>
</dbReference>
<dbReference type="EMBL" id="FOAW01000008">
    <property type="protein sequence ID" value="SEL36699.1"/>
    <property type="molecule type" value="Genomic_DNA"/>
</dbReference>
<organism evidence="1 2">
    <name type="scientific">Rhodococcus maanshanensis</name>
    <dbReference type="NCBI Taxonomy" id="183556"/>
    <lineage>
        <taxon>Bacteria</taxon>
        <taxon>Bacillati</taxon>
        <taxon>Actinomycetota</taxon>
        <taxon>Actinomycetes</taxon>
        <taxon>Mycobacteriales</taxon>
        <taxon>Nocardiaceae</taxon>
        <taxon>Rhodococcus</taxon>
    </lineage>
</organism>
<evidence type="ECO:0000313" key="2">
    <source>
        <dbReference type="Proteomes" id="UP000198677"/>
    </source>
</evidence>
<dbReference type="OrthoDB" id="9980563at2"/>
<keyword evidence="2" id="KW-1185">Reference proteome</keyword>
<sequence length="108" mass="12249">MSVDLRLIKERYDYKADEDGDVSYDDGLERPHLGPVMYGYGITKGGVLTVTINALTTNKKRISFTDTEYGPMAWASVFGTEQSEIDSMSDEDFMDHLETAQLRLEKRT</sequence>
<reference evidence="2" key="1">
    <citation type="submission" date="2016-10" db="EMBL/GenBank/DDBJ databases">
        <authorList>
            <person name="Varghese N."/>
            <person name="Submissions S."/>
        </authorList>
    </citation>
    <scope>NUCLEOTIDE SEQUENCE [LARGE SCALE GENOMIC DNA]</scope>
    <source>
        <strain evidence="2">DSM 44675</strain>
    </source>
</reference>